<feature type="compositionally biased region" description="Pro residues" evidence="1">
    <location>
        <begin position="1"/>
        <end position="11"/>
    </location>
</feature>
<dbReference type="Pfam" id="PF11901">
    <property type="entry name" value="DM9"/>
    <property type="match status" value="1"/>
</dbReference>
<dbReference type="OrthoDB" id="2142040at2759"/>
<sequence>APPPYAPPPPSGFRVPLSDSQPFPQNRAGPPVAFDADGRTPVYIGSAIFERAVHPCKIVATFNPPARVAWGGGELEHRGRYDLLPFDPNTMEWVQASGGHVPPGRRPVEGGYEENGDKLYHAIGVVNGVKVPGKAGAHLRGANVPFGGQEHHVDHYEIL</sequence>
<name>A0A4Q9N0I9_9APHY</name>
<dbReference type="SMART" id="SM00696">
    <property type="entry name" value="DM9"/>
    <property type="match status" value="1"/>
</dbReference>
<dbReference type="EMBL" id="ML143391">
    <property type="protein sequence ID" value="TBU33308.1"/>
    <property type="molecule type" value="Genomic_DNA"/>
</dbReference>
<evidence type="ECO:0000256" key="1">
    <source>
        <dbReference type="SAM" id="MobiDB-lite"/>
    </source>
</evidence>
<organism evidence="2">
    <name type="scientific">Dichomitus squalens</name>
    <dbReference type="NCBI Taxonomy" id="114155"/>
    <lineage>
        <taxon>Eukaryota</taxon>
        <taxon>Fungi</taxon>
        <taxon>Dikarya</taxon>
        <taxon>Basidiomycota</taxon>
        <taxon>Agaricomycotina</taxon>
        <taxon>Agaricomycetes</taxon>
        <taxon>Polyporales</taxon>
        <taxon>Polyporaceae</taxon>
        <taxon>Dichomitus</taxon>
    </lineage>
</organism>
<proteinExistence type="predicted"/>
<feature type="non-terminal residue" evidence="2">
    <location>
        <position position="1"/>
    </location>
</feature>
<dbReference type="PANTHER" id="PTHR31649">
    <property type="entry name" value="AGAP009604-PA"/>
    <property type="match status" value="1"/>
</dbReference>
<gene>
    <name evidence="2" type="ORF">BD311DRAFT_630150</name>
</gene>
<reference evidence="2" key="1">
    <citation type="submission" date="2019-01" db="EMBL/GenBank/DDBJ databases">
        <title>Draft genome sequences of three monokaryotic isolates of the white-rot basidiomycete fungus Dichomitus squalens.</title>
        <authorList>
            <consortium name="DOE Joint Genome Institute"/>
            <person name="Lopez S.C."/>
            <person name="Andreopoulos B."/>
            <person name="Pangilinan J."/>
            <person name="Lipzen A."/>
            <person name="Riley R."/>
            <person name="Ahrendt S."/>
            <person name="Ng V."/>
            <person name="Barry K."/>
            <person name="Daum C."/>
            <person name="Grigoriev I.V."/>
            <person name="Hilden K.S."/>
            <person name="Makela M.R."/>
            <person name="de Vries R.P."/>
        </authorList>
    </citation>
    <scope>NUCLEOTIDE SEQUENCE [LARGE SCALE GENOMIC DNA]</scope>
    <source>
        <strain evidence="2">OM18370.1</strain>
    </source>
</reference>
<dbReference type="AlphaFoldDB" id="A0A4Q9N0I9"/>
<accession>A0A4Q9N0I9</accession>
<feature type="non-terminal residue" evidence="2">
    <location>
        <position position="159"/>
    </location>
</feature>
<protein>
    <submittedName>
        <fullName evidence="2">Uncharacterized protein</fullName>
    </submittedName>
</protein>
<dbReference type="Proteomes" id="UP000292957">
    <property type="component" value="Unassembled WGS sequence"/>
</dbReference>
<evidence type="ECO:0000313" key="2">
    <source>
        <dbReference type="EMBL" id="TBU33308.1"/>
    </source>
</evidence>
<dbReference type="InterPro" id="IPR006616">
    <property type="entry name" value="DM9_repeat"/>
</dbReference>
<dbReference type="PANTHER" id="PTHR31649:SF1">
    <property type="entry name" value="FARNESOIC ACID O-METHYL TRANSFERASE DOMAIN-CONTAINING PROTEIN"/>
    <property type="match status" value="1"/>
</dbReference>
<feature type="region of interest" description="Disordered" evidence="1">
    <location>
        <begin position="1"/>
        <end position="34"/>
    </location>
</feature>